<accession>A0A1C3Z1N4</accession>
<dbReference type="AlphaFoldDB" id="A0A1C3Z1N4"/>
<dbReference type="InterPro" id="IPR010387">
    <property type="entry name" value="QueT"/>
</dbReference>
<dbReference type="PANTHER" id="PTHR40044">
    <property type="entry name" value="INTEGRAL MEMBRANE PROTEIN-RELATED"/>
    <property type="match status" value="1"/>
</dbReference>
<dbReference type="RefSeq" id="WP_092461292.1">
    <property type="nucleotide sequence ID" value="NZ_BJEE01000002.1"/>
</dbReference>
<dbReference type="Gene3D" id="1.10.1760.20">
    <property type="match status" value="1"/>
</dbReference>
<feature type="transmembrane region" description="Helical" evidence="1">
    <location>
        <begin position="57"/>
        <end position="74"/>
    </location>
</feature>
<dbReference type="OrthoDB" id="1706970at2"/>
<feature type="transmembrane region" description="Helical" evidence="1">
    <location>
        <begin position="134"/>
        <end position="158"/>
    </location>
</feature>
<evidence type="ECO:0000313" key="3">
    <source>
        <dbReference type="Proteomes" id="UP000199268"/>
    </source>
</evidence>
<dbReference type="Proteomes" id="UP000199268">
    <property type="component" value="Unassembled WGS sequence"/>
</dbReference>
<feature type="transmembrane region" description="Helical" evidence="1">
    <location>
        <begin position="109"/>
        <end position="128"/>
    </location>
</feature>
<reference evidence="3" key="1">
    <citation type="submission" date="2016-08" db="EMBL/GenBank/DDBJ databases">
        <authorList>
            <person name="Varghese N."/>
            <person name="Submissions Spin"/>
        </authorList>
    </citation>
    <scope>NUCLEOTIDE SEQUENCE [LARGE SCALE GENOMIC DNA]</scope>
    <source>
        <strain evidence="3">R-53094</strain>
    </source>
</reference>
<evidence type="ECO:0000256" key="1">
    <source>
        <dbReference type="SAM" id="Phobius"/>
    </source>
</evidence>
<name>A0A1C3Z1N4_9LACO</name>
<evidence type="ECO:0000313" key="2">
    <source>
        <dbReference type="EMBL" id="SCB76200.1"/>
    </source>
</evidence>
<dbReference type="Pfam" id="PF06177">
    <property type="entry name" value="QueT"/>
    <property type="match status" value="1"/>
</dbReference>
<feature type="transmembrane region" description="Helical" evidence="1">
    <location>
        <begin position="80"/>
        <end position="97"/>
    </location>
</feature>
<dbReference type="STRING" id="1505725.GA0061074_101254"/>
<proteinExistence type="predicted"/>
<organism evidence="2 3">
    <name type="scientific">Weissella bombi</name>
    <dbReference type="NCBI Taxonomy" id="1505725"/>
    <lineage>
        <taxon>Bacteria</taxon>
        <taxon>Bacillati</taxon>
        <taxon>Bacillota</taxon>
        <taxon>Bacilli</taxon>
        <taxon>Lactobacillales</taxon>
        <taxon>Lactobacillaceae</taxon>
        <taxon>Weissella</taxon>
    </lineage>
</organism>
<feature type="transmembrane region" description="Helical" evidence="1">
    <location>
        <begin position="14"/>
        <end position="36"/>
    </location>
</feature>
<dbReference type="EMBL" id="FMAO01000001">
    <property type="protein sequence ID" value="SCB76200.1"/>
    <property type="molecule type" value="Genomic_DNA"/>
</dbReference>
<keyword evidence="1" id="KW-1133">Transmembrane helix</keyword>
<dbReference type="PANTHER" id="PTHR40044:SF1">
    <property type="entry name" value="INTEGRAL MEMBRANE PROTEIN"/>
    <property type="match status" value="1"/>
</dbReference>
<sequence length="166" mass="18337">MNSKSSQVSSARNIAITGVIAALYVVATVALPFASYGPVQLRFSEAFNHLAVFNKRYILAITVGVFIANIWSPYGIVDMIVGTLQTFLMLSISYILAKRVKSVITRLAISTVVDSLMMWIIAAELYYMAKVPFWATYAWTALGEFVALIIGAIIVYIISRTINLEK</sequence>
<keyword evidence="1" id="KW-0812">Transmembrane</keyword>
<gene>
    <name evidence="2" type="ORF">GA0061074_101254</name>
</gene>
<dbReference type="PIRSF" id="PIRSF031501">
    <property type="entry name" value="QueT"/>
    <property type="match status" value="1"/>
</dbReference>
<protein>
    <submittedName>
        <fullName evidence="2">Uncharacterized membrane protein</fullName>
    </submittedName>
</protein>
<keyword evidence="3" id="KW-1185">Reference proteome</keyword>
<keyword evidence="1" id="KW-0472">Membrane</keyword>